<sequence length="254" mass="26024">MTASARGTLVIAAHGTRSAAGEETLARLAAMVRGLRPGRRVELAYLEISKPLLADVLAWLPGPVTVVPLLLAGGYHVHIDLPDVVARARPDAAVARPLGPDPLLTHALARRLARAGLRPADAVILGAAGSSDPAALADVRAAARLLAVRLSRPVTAAFATGGEPTVGEALDRMRHGPAPRVALASYLLAPGFFHDRLSNAGADLVTEPIGADPDLAALVWARHDQAAGSSRSPLMISSAPASLEGPASAPTNIS</sequence>
<name>A0A7W5VKT4_9ACTN</name>
<evidence type="ECO:0000256" key="1">
    <source>
        <dbReference type="ARBA" id="ARBA00022723"/>
    </source>
</evidence>
<dbReference type="PANTHER" id="PTHR33542:SF5">
    <property type="entry name" value="FERROCHELATASE CHE1"/>
    <property type="match status" value="1"/>
</dbReference>
<organism evidence="4 5">
    <name type="scientific">Nonomuraea dietziae</name>
    <dbReference type="NCBI Taxonomy" id="65515"/>
    <lineage>
        <taxon>Bacteria</taxon>
        <taxon>Bacillati</taxon>
        <taxon>Actinomycetota</taxon>
        <taxon>Actinomycetes</taxon>
        <taxon>Streptosporangiales</taxon>
        <taxon>Streptosporangiaceae</taxon>
        <taxon>Nonomuraea</taxon>
    </lineage>
</organism>
<dbReference type="SUPFAM" id="SSF53800">
    <property type="entry name" value="Chelatase"/>
    <property type="match status" value="1"/>
</dbReference>
<dbReference type="EMBL" id="JACIBV010000002">
    <property type="protein sequence ID" value="MBB3733444.1"/>
    <property type="molecule type" value="Genomic_DNA"/>
</dbReference>
<feature type="region of interest" description="Disordered" evidence="3">
    <location>
        <begin position="230"/>
        <end position="254"/>
    </location>
</feature>
<dbReference type="GeneID" id="95395392"/>
<dbReference type="RefSeq" id="WP_312896075.1">
    <property type="nucleotide sequence ID" value="NZ_JACIBV010000002.1"/>
</dbReference>
<dbReference type="InterPro" id="IPR050963">
    <property type="entry name" value="Sirohydro_Cobaltochel/CbiX"/>
</dbReference>
<evidence type="ECO:0000313" key="4">
    <source>
        <dbReference type="EMBL" id="MBB3733444.1"/>
    </source>
</evidence>
<proteinExistence type="predicted"/>
<dbReference type="Gene3D" id="3.40.50.1400">
    <property type="match status" value="2"/>
</dbReference>
<dbReference type="PANTHER" id="PTHR33542">
    <property type="entry name" value="SIROHYDROCHLORIN FERROCHELATASE, CHLOROPLASTIC"/>
    <property type="match status" value="1"/>
</dbReference>
<protein>
    <submittedName>
        <fullName evidence="4">Sirohydrochlorin ferrochelatase</fullName>
    </submittedName>
</protein>
<keyword evidence="2" id="KW-0456">Lyase</keyword>
<evidence type="ECO:0000256" key="3">
    <source>
        <dbReference type="SAM" id="MobiDB-lite"/>
    </source>
</evidence>
<dbReference type="Pfam" id="PF01903">
    <property type="entry name" value="CbiX"/>
    <property type="match status" value="2"/>
</dbReference>
<gene>
    <name evidence="4" type="ORF">FHR33_009391</name>
</gene>
<dbReference type="CDD" id="cd03416">
    <property type="entry name" value="CbiX_SirB_N"/>
    <property type="match status" value="1"/>
</dbReference>
<dbReference type="GO" id="GO:0016829">
    <property type="term" value="F:lyase activity"/>
    <property type="evidence" value="ECO:0007669"/>
    <property type="project" value="UniProtKB-KW"/>
</dbReference>
<keyword evidence="1" id="KW-0479">Metal-binding</keyword>
<dbReference type="AlphaFoldDB" id="A0A7W5VKT4"/>
<dbReference type="InterPro" id="IPR002762">
    <property type="entry name" value="CbiX-like"/>
</dbReference>
<dbReference type="Proteomes" id="UP000579945">
    <property type="component" value="Unassembled WGS sequence"/>
</dbReference>
<evidence type="ECO:0000313" key="5">
    <source>
        <dbReference type="Proteomes" id="UP000579945"/>
    </source>
</evidence>
<evidence type="ECO:0000256" key="2">
    <source>
        <dbReference type="ARBA" id="ARBA00023239"/>
    </source>
</evidence>
<reference evidence="4 5" key="1">
    <citation type="submission" date="2020-08" db="EMBL/GenBank/DDBJ databases">
        <title>Sequencing the genomes of 1000 actinobacteria strains.</title>
        <authorList>
            <person name="Klenk H.-P."/>
        </authorList>
    </citation>
    <scope>NUCLEOTIDE SEQUENCE [LARGE SCALE GENOMIC DNA]</scope>
    <source>
        <strain evidence="4 5">DSM 44320</strain>
    </source>
</reference>
<comment type="caution">
    <text evidence="4">The sequence shown here is derived from an EMBL/GenBank/DDBJ whole genome shotgun (WGS) entry which is preliminary data.</text>
</comment>
<accession>A0A7W5VKT4</accession>
<dbReference type="GO" id="GO:0046872">
    <property type="term" value="F:metal ion binding"/>
    <property type="evidence" value="ECO:0007669"/>
    <property type="project" value="UniProtKB-KW"/>
</dbReference>
<keyword evidence="5" id="KW-1185">Reference proteome</keyword>